<dbReference type="RefSeq" id="WP_166256758.1">
    <property type="nucleotide sequence ID" value="NZ_JAAMOW010000005.1"/>
</dbReference>
<dbReference type="PANTHER" id="PTHR42852:SF17">
    <property type="entry name" value="THIOREDOXIN-LIKE PROTEIN HI_1115"/>
    <property type="match status" value="1"/>
</dbReference>
<dbReference type="GO" id="GO:0015036">
    <property type="term" value="F:disulfide oxidoreductase activity"/>
    <property type="evidence" value="ECO:0007669"/>
    <property type="project" value="UniProtKB-ARBA"/>
</dbReference>
<dbReference type="Proteomes" id="UP000472676">
    <property type="component" value="Unassembled WGS sequence"/>
</dbReference>
<sequence>MLLASPGWAASLAGKPAPPLTATTLDGLKYSLQQHRGEVVIVNFWATWCGPCRVELPAFEAFYQAHHDDGLSVLAISVDDADQTARVRALAQDFDFPVALGADVQAGGYGRIWRLPITFVIDRAGVLRIDGGVGARVTWDLSSLEKQVGPLLRER</sequence>
<dbReference type="PANTHER" id="PTHR42852">
    <property type="entry name" value="THIOL:DISULFIDE INTERCHANGE PROTEIN DSBE"/>
    <property type="match status" value="1"/>
</dbReference>
<dbReference type="SUPFAM" id="SSF52833">
    <property type="entry name" value="Thioredoxin-like"/>
    <property type="match status" value="1"/>
</dbReference>
<dbReference type="PROSITE" id="PS51352">
    <property type="entry name" value="THIOREDOXIN_2"/>
    <property type="match status" value="1"/>
</dbReference>
<protein>
    <submittedName>
        <fullName evidence="3">TlpA family protein disulfide reductase</fullName>
    </submittedName>
</protein>
<dbReference type="InterPro" id="IPR000866">
    <property type="entry name" value="AhpC/TSA"/>
</dbReference>
<dbReference type="InterPro" id="IPR013766">
    <property type="entry name" value="Thioredoxin_domain"/>
</dbReference>
<keyword evidence="1" id="KW-0676">Redox-active center</keyword>
<name>A0A6M2BT35_9GAMM</name>
<dbReference type="PROSITE" id="PS00194">
    <property type="entry name" value="THIOREDOXIN_1"/>
    <property type="match status" value="1"/>
</dbReference>
<dbReference type="AlphaFoldDB" id="A0A6M2BT35"/>
<gene>
    <name evidence="3" type="ORF">G7Y85_11445</name>
</gene>
<dbReference type="InterPro" id="IPR050553">
    <property type="entry name" value="Thioredoxin_ResA/DsbE_sf"/>
</dbReference>
<evidence type="ECO:0000256" key="1">
    <source>
        <dbReference type="ARBA" id="ARBA00023284"/>
    </source>
</evidence>
<feature type="domain" description="Thioredoxin" evidence="2">
    <location>
        <begin position="11"/>
        <end position="153"/>
    </location>
</feature>
<evidence type="ECO:0000313" key="4">
    <source>
        <dbReference type="Proteomes" id="UP000472676"/>
    </source>
</evidence>
<dbReference type="InterPro" id="IPR017937">
    <property type="entry name" value="Thioredoxin_CS"/>
</dbReference>
<evidence type="ECO:0000313" key="3">
    <source>
        <dbReference type="EMBL" id="NGY05385.1"/>
    </source>
</evidence>
<dbReference type="CDD" id="cd02966">
    <property type="entry name" value="TlpA_like_family"/>
    <property type="match status" value="1"/>
</dbReference>
<evidence type="ECO:0000259" key="2">
    <source>
        <dbReference type="PROSITE" id="PS51352"/>
    </source>
</evidence>
<dbReference type="EMBL" id="JAAMOW010000005">
    <property type="protein sequence ID" value="NGY05385.1"/>
    <property type="molecule type" value="Genomic_DNA"/>
</dbReference>
<proteinExistence type="predicted"/>
<dbReference type="Gene3D" id="3.40.30.10">
    <property type="entry name" value="Glutaredoxin"/>
    <property type="match status" value="1"/>
</dbReference>
<comment type="caution">
    <text evidence="3">The sequence shown here is derived from an EMBL/GenBank/DDBJ whole genome shotgun (WGS) entry which is preliminary data.</text>
</comment>
<keyword evidence="4" id="KW-1185">Reference proteome</keyword>
<dbReference type="InterPro" id="IPR036249">
    <property type="entry name" value="Thioredoxin-like_sf"/>
</dbReference>
<dbReference type="Pfam" id="PF00578">
    <property type="entry name" value="AhpC-TSA"/>
    <property type="match status" value="1"/>
</dbReference>
<reference evidence="3 4" key="1">
    <citation type="journal article" date="2014" name="Int. J. Syst. Evol. Microbiol.">
        <title>Solimonas terrae sp. nov., isolated from soil.</title>
        <authorList>
            <person name="Kim S.J."/>
            <person name="Moon J.Y."/>
            <person name="Weon H.Y."/>
            <person name="Ahn J.H."/>
            <person name="Chen W.M."/>
            <person name="Kwon S.W."/>
        </authorList>
    </citation>
    <scope>NUCLEOTIDE SEQUENCE [LARGE SCALE GENOMIC DNA]</scope>
    <source>
        <strain evidence="3 4">KIS83-12</strain>
    </source>
</reference>
<dbReference type="GO" id="GO:0016209">
    <property type="term" value="F:antioxidant activity"/>
    <property type="evidence" value="ECO:0007669"/>
    <property type="project" value="InterPro"/>
</dbReference>
<organism evidence="3 4">
    <name type="scientific">Solimonas terrae</name>
    <dbReference type="NCBI Taxonomy" id="1396819"/>
    <lineage>
        <taxon>Bacteria</taxon>
        <taxon>Pseudomonadati</taxon>
        <taxon>Pseudomonadota</taxon>
        <taxon>Gammaproteobacteria</taxon>
        <taxon>Nevskiales</taxon>
        <taxon>Nevskiaceae</taxon>
        <taxon>Solimonas</taxon>
    </lineage>
</organism>
<accession>A0A6M2BT35</accession>